<feature type="region of interest" description="Disordered" evidence="1">
    <location>
        <begin position="36"/>
        <end position="57"/>
    </location>
</feature>
<dbReference type="EnsemblPlants" id="MELO3C012685.2.1">
    <property type="protein sequence ID" value="MELO3C012685.2.1"/>
    <property type="gene ID" value="MELO3C012685.2"/>
</dbReference>
<sequence length="143" mass="15841">MITLHQNKEKDCCLKTLGQTKDLKGDEDDDELPLILPLKGNGGSTSKQLAKKPKVDEIPNPKPLKVIHPLTNKILLAPRKVSNILPPRKVSLLPASTKLQRKNLLLFITKTNVSSSSKRSNSSSTASKRSTSPYLFDFTFFSL</sequence>
<reference evidence="2" key="1">
    <citation type="submission" date="2023-03" db="UniProtKB">
        <authorList>
            <consortium name="EnsemblPlants"/>
        </authorList>
    </citation>
    <scope>IDENTIFICATION</scope>
</reference>
<organism evidence="2">
    <name type="scientific">Cucumis melo</name>
    <name type="common">Muskmelon</name>
    <dbReference type="NCBI Taxonomy" id="3656"/>
    <lineage>
        <taxon>Eukaryota</taxon>
        <taxon>Viridiplantae</taxon>
        <taxon>Streptophyta</taxon>
        <taxon>Embryophyta</taxon>
        <taxon>Tracheophyta</taxon>
        <taxon>Spermatophyta</taxon>
        <taxon>Magnoliopsida</taxon>
        <taxon>eudicotyledons</taxon>
        <taxon>Gunneridae</taxon>
        <taxon>Pentapetalae</taxon>
        <taxon>rosids</taxon>
        <taxon>fabids</taxon>
        <taxon>Cucurbitales</taxon>
        <taxon>Cucurbitaceae</taxon>
        <taxon>Benincaseae</taxon>
        <taxon>Cucumis</taxon>
    </lineage>
</organism>
<dbReference type="Gramene" id="MELO3C012685.2.1">
    <property type="protein sequence ID" value="MELO3C012685.2.1"/>
    <property type="gene ID" value="MELO3C012685.2"/>
</dbReference>
<dbReference type="AlphaFoldDB" id="A0A9I9D437"/>
<name>A0A9I9D437_CUCME</name>
<evidence type="ECO:0000313" key="2">
    <source>
        <dbReference type="EnsemblPlants" id="MELO3C012685.2.1"/>
    </source>
</evidence>
<proteinExistence type="predicted"/>
<protein>
    <submittedName>
        <fullName evidence="2">Uncharacterized protein</fullName>
    </submittedName>
</protein>
<accession>A0A9I9D437</accession>
<evidence type="ECO:0000256" key="1">
    <source>
        <dbReference type="SAM" id="MobiDB-lite"/>
    </source>
</evidence>